<feature type="compositionally biased region" description="Gly residues" evidence="1">
    <location>
        <begin position="167"/>
        <end position="191"/>
    </location>
</feature>
<name>A0AAD7LIQ7_QUISA</name>
<proteinExistence type="predicted"/>
<dbReference type="GO" id="GO:0000398">
    <property type="term" value="P:mRNA splicing, via spliceosome"/>
    <property type="evidence" value="ECO:0007669"/>
    <property type="project" value="InterPro"/>
</dbReference>
<dbReference type="Proteomes" id="UP001163823">
    <property type="component" value="Chromosome 8"/>
</dbReference>
<dbReference type="AlphaFoldDB" id="A0AAD7LIQ7"/>
<dbReference type="PANTHER" id="PTHR36054:SF2">
    <property type="entry name" value="PROTEIN SICKLE"/>
    <property type="match status" value="1"/>
</dbReference>
<dbReference type="EMBL" id="JARAOO010000008">
    <property type="protein sequence ID" value="KAJ7958910.1"/>
    <property type="molecule type" value="Genomic_DNA"/>
</dbReference>
<gene>
    <name evidence="2" type="ORF">O6P43_019558</name>
</gene>
<feature type="region of interest" description="Disordered" evidence="1">
    <location>
        <begin position="229"/>
        <end position="265"/>
    </location>
</feature>
<comment type="caution">
    <text evidence="2">The sequence shown here is derived from an EMBL/GenBank/DDBJ whole genome shotgun (WGS) entry which is preliminary data.</text>
</comment>
<reference evidence="2" key="1">
    <citation type="journal article" date="2023" name="Science">
        <title>Elucidation of the pathway for biosynthesis of saponin adjuvants from the soapbark tree.</title>
        <authorList>
            <person name="Reed J."/>
            <person name="Orme A."/>
            <person name="El-Demerdash A."/>
            <person name="Owen C."/>
            <person name="Martin L.B.B."/>
            <person name="Misra R.C."/>
            <person name="Kikuchi S."/>
            <person name="Rejzek M."/>
            <person name="Martin A.C."/>
            <person name="Harkess A."/>
            <person name="Leebens-Mack J."/>
            <person name="Louveau T."/>
            <person name="Stephenson M.J."/>
            <person name="Osbourn A."/>
        </authorList>
    </citation>
    <scope>NUCLEOTIDE SEQUENCE</scope>
    <source>
        <strain evidence="2">S10</strain>
    </source>
</reference>
<dbReference type="KEGG" id="qsa:O6P43_019558"/>
<sequence length="284" mass="30927">MEESEKRRERLKAMSMQADLADVSGSNEGSAVPGCLSNPLIETSATMPLRGESGATPRFDFYTDPMSAFSASKKRGNVSNQITPNCFSPLNFCGFPMPQFTSPYPESVNSLMTPPSQLYQVPNRMEPGTYPGVQLAIMVNIILQVGVVPQVLDMNHQRSSPSPSPGRGRGGRYNNGRGPGFGWSGRRGQGSCGRQSPVDRIHVPKQFYRKSMVEDPWKFMKPVMWKRINAPSNTPESSKSLSSKSFGTKKAKVSDASDRSSSQPSLAEYLAASFNEAVNDASNG</sequence>
<keyword evidence="3" id="KW-1185">Reference proteome</keyword>
<feature type="region of interest" description="Disordered" evidence="1">
    <location>
        <begin position="155"/>
        <end position="198"/>
    </location>
</feature>
<protein>
    <submittedName>
        <fullName evidence="2">Hydroxyproline-rich glycoprotein family protein, putative isoform 2</fullName>
    </submittedName>
</protein>
<organism evidence="2 3">
    <name type="scientific">Quillaja saponaria</name>
    <name type="common">Soap bark tree</name>
    <dbReference type="NCBI Taxonomy" id="32244"/>
    <lineage>
        <taxon>Eukaryota</taxon>
        <taxon>Viridiplantae</taxon>
        <taxon>Streptophyta</taxon>
        <taxon>Embryophyta</taxon>
        <taxon>Tracheophyta</taxon>
        <taxon>Spermatophyta</taxon>
        <taxon>Magnoliopsida</taxon>
        <taxon>eudicotyledons</taxon>
        <taxon>Gunneridae</taxon>
        <taxon>Pentapetalae</taxon>
        <taxon>rosids</taxon>
        <taxon>fabids</taxon>
        <taxon>Fabales</taxon>
        <taxon>Quillajaceae</taxon>
        <taxon>Quillaja</taxon>
    </lineage>
</organism>
<evidence type="ECO:0000313" key="2">
    <source>
        <dbReference type="EMBL" id="KAJ7958910.1"/>
    </source>
</evidence>
<evidence type="ECO:0000313" key="3">
    <source>
        <dbReference type="Proteomes" id="UP001163823"/>
    </source>
</evidence>
<dbReference type="InterPro" id="IPR039292">
    <property type="entry name" value="SICKLE"/>
</dbReference>
<accession>A0AAD7LIQ7</accession>
<evidence type="ECO:0000256" key="1">
    <source>
        <dbReference type="SAM" id="MobiDB-lite"/>
    </source>
</evidence>
<dbReference type="GO" id="GO:0035196">
    <property type="term" value="P:miRNA processing"/>
    <property type="evidence" value="ECO:0007669"/>
    <property type="project" value="InterPro"/>
</dbReference>
<dbReference type="PANTHER" id="PTHR36054">
    <property type="entry name" value="PROTEIN SICKLE"/>
    <property type="match status" value="1"/>
</dbReference>